<evidence type="ECO:0000313" key="2">
    <source>
        <dbReference type="Proteomes" id="UP000886501"/>
    </source>
</evidence>
<sequence>MTRDFAMVVYSNEGASLGSNSTTTVPMFASTSASFRGTWHTKCLPRTNHGPQQCSPPHEQPIPPSQSGGTGSATNEFNQCVFVRYYTICSRKRWAIFSQTVLMRAGAGPHDLGSGDNGGDVYPELTVKHGAEPTTSSDEDLSSDDAVDDGTDSEPDIVVRNTPYEEEHNSWYAIADYVFQVIPFPALPPGHSTVSMEELQRYIRFDAPSRSGGDSCGCRYGRHLIYIGHEGTTYRGGGRWSGKDRLQRK</sequence>
<organism evidence="1 2">
    <name type="scientific">Thelephora ganbajun</name>
    <name type="common">Ganba fungus</name>
    <dbReference type="NCBI Taxonomy" id="370292"/>
    <lineage>
        <taxon>Eukaryota</taxon>
        <taxon>Fungi</taxon>
        <taxon>Dikarya</taxon>
        <taxon>Basidiomycota</taxon>
        <taxon>Agaricomycotina</taxon>
        <taxon>Agaricomycetes</taxon>
        <taxon>Thelephorales</taxon>
        <taxon>Thelephoraceae</taxon>
        <taxon>Thelephora</taxon>
    </lineage>
</organism>
<name>A0ACB6ZEJ5_THEGA</name>
<gene>
    <name evidence="1" type="ORF">BDM02DRAFT_2478209</name>
</gene>
<evidence type="ECO:0000313" key="1">
    <source>
        <dbReference type="EMBL" id="KAF9647850.1"/>
    </source>
</evidence>
<dbReference type="Proteomes" id="UP000886501">
    <property type="component" value="Unassembled WGS sequence"/>
</dbReference>
<dbReference type="EMBL" id="MU118024">
    <property type="protein sequence ID" value="KAF9647850.1"/>
    <property type="molecule type" value="Genomic_DNA"/>
</dbReference>
<keyword evidence="2" id="KW-1185">Reference proteome</keyword>
<reference evidence="1" key="1">
    <citation type="submission" date="2019-10" db="EMBL/GenBank/DDBJ databases">
        <authorList>
            <consortium name="DOE Joint Genome Institute"/>
            <person name="Kuo A."/>
            <person name="Miyauchi S."/>
            <person name="Kiss E."/>
            <person name="Drula E."/>
            <person name="Kohler A."/>
            <person name="Sanchez-Garcia M."/>
            <person name="Andreopoulos B."/>
            <person name="Barry K.W."/>
            <person name="Bonito G."/>
            <person name="Buee M."/>
            <person name="Carver A."/>
            <person name="Chen C."/>
            <person name="Cichocki N."/>
            <person name="Clum A."/>
            <person name="Culley D."/>
            <person name="Crous P.W."/>
            <person name="Fauchery L."/>
            <person name="Girlanda M."/>
            <person name="Hayes R."/>
            <person name="Keri Z."/>
            <person name="Labutti K."/>
            <person name="Lipzen A."/>
            <person name="Lombard V."/>
            <person name="Magnuson J."/>
            <person name="Maillard F."/>
            <person name="Morin E."/>
            <person name="Murat C."/>
            <person name="Nolan M."/>
            <person name="Ohm R."/>
            <person name="Pangilinan J."/>
            <person name="Pereira M."/>
            <person name="Perotto S."/>
            <person name="Peter M."/>
            <person name="Riley R."/>
            <person name="Sitrit Y."/>
            <person name="Stielow B."/>
            <person name="Szollosi G."/>
            <person name="Zifcakova L."/>
            <person name="Stursova M."/>
            <person name="Spatafora J.W."/>
            <person name="Tedersoo L."/>
            <person name="Vaario L.-M."/>
            <person name="Yamada A."/>
            <person name="Yan M."/>
            <person name="Wang P."/>
            <person name="Xu J."/>
            <person name="Bruns T."/>
            <person name="Baldrian P."/>
            <person name="Vilgalys R."/>
            <person name="Henrissat B."/>
            <person name="Grigoriev I.V."/>
            <person name="Hibbett D."/>
            <person name="Nagy L.G."/>
            <person name="Martin F.M."/>
        </authorList>
    </citation>
    <scope>NUCLEOTIDE SEQUENCE</scope>
    <source>
        <strain evidence="1">P2</strain>
    </source>
</reference>
<accession>A0ACB6ZEJ5</accession>
<comment type="caution">
    <text evidence="1">The sequence shown here is derived from an EMBL/GenBank/DDBJ whole genome shotgun (WGS) entry which is preliminary data.</text>
</comment>
<reference evidence="1" key="2">
    <citation type="journal article" date="2020" name="Nat. Commun.">
        <title>Large-scale genome sequencing of mycorrhizal fungi provides insights into the early evolution of symbiotic traits.</title>
        <authorList>
            <person name="Miyauchi S."/>
            <person name="Kiss E."/>
            <person name="Kuo A."/>
            <person name="Drula E."/>
            <person name="Kohler A."/>
            <person name="Sanchez-Garcia M."/>
            <person name="Morin E."/>
            <person name="Andreopoulos B."/>
            <person name="Barry K.W."/>
            <person name="Bonito G."/>
            <person name="Buee M."/>
            <person name="Carver A."/>
            <person name="Chen C."/>
            <person name="Cichocki N."/>
            <person name="Clum A."/>
            <person name="Culley D."/>
            <person name="Crous P.W."/>
            <person name="Fauchery L."/>
            <person name="Girlanda M."/>
            <person name="Hayes R.D."/>
            <person name="Keri Z."/>
            <person name="LaButti K."/>
            <person name="Lipzen A."/>
            <person name="Lombard V."/>
            <person name="Magnuson J."/>
            <person name="Maillard F."/>
            <person name="Murat C."/>
            <person name="Nolan M."/>
            <person name="Ohm R.A."/>
            <person name="Pangilinan J."/>
            <person name="Pereira M.F."/>
            <person name="Perotto S."/>
            <person name="Peter M."/>
            <person name="Pfister S."/>
            <person name="Riley R."/>
            <person name="Sitrit Y."/>
            <person name="Stielow J.B."/>
            <person name="Szollosi G."/>
            <person name="Zifcakova L."/>
            <person name="Stursova M."/>
            <person name="Spatafora J.W."/>
            <person name="Tedersoo L."/>
            <person name="Vaario L.M."/>
            <person name="Yamada A."/>
            <person name="Yan M."/>
            <person name="Wang P."/>
            <person name="Xu J."/>
            <person name="Bruns T."/>
            <person name="Baldrian P."/>
            <person name="Vilgalys R."/>
            <person name="Dunand C."/>
            <person name="Henrissat B."/>
            <person name="Grigoriev I.V."/>
            <person name="Hibbett D."/>
            <person name="Nagy L.G."/>
            <person name="Martin F.M."/>
        </authorList>
    </citation>
    <scope>NUCLEOTIDE SEQUENCE</scope>
    <source>
        <strain evidence="1">P2</strain>
    </source>
</reference>
<proteinExistence type="predicted"/>
<protein>
    <submittedName>
        <fullName evidence="1">Uncharacterized protein</fullName>
    </submittedName>
</protein>